<dbReference type="Pfam" id="PF13662">
    <property type="entry name" value="Toprim_4"/>
    <property type="match status" value="1"/>
</dbReference>
<name>Q8EUW2_MALP2</name>
<comment type="function">
    <text evidence="7">May play a role in DNA repair. It seems to be involved in an RecBC-independent recombinational process of DNA repair. It may act with RecF and RecO.</text>
</comment>
<keyword evidence="1 7" id="KW-0479">Metal-binding</keyword>
<dbReference type="GO" id="GO:0008270">
    <property type="term" value="F:zinc ion binding"/>
    <property type="evidence" value="ECO:0007669"/>
    <property type="project" value="UniProtKB-KW"/>
</dbReference>
<dbReference type="SUPFAM" id="SSF111304">
    <property type="entry name" value="Recombination protein RecR"/>
    <property type="match status" value="1"/>
</dbReference>
<evidence type="ECO:0000256" key="3">
    <source>
        <dbReference type="ARBA" id="ARBA00022771"/>
    </source>
</evidence>
<evidence type="ECO:0000256" key="2">
    <source>
        <dbReference type="ARBA" id="ARBA00022763"/>
    </source>
</evidence>
<dbReference type="EMBL" id="BA000026">
    <property type="protein sequence ID" value="BAC44599.1"/>
    <property type="molecule type" value="Genomic_DNA"/>
</dbReference>
<dbReference type="InParanoid" id="Q8EUW2"/>
<dbReference type="InterPro" id="IPR000093">
    <property type="entry name" value="DNA_Rcmb_RecR"/>
</dbReference>
<dbReference type="Gene3D" id="1.10.8.420">
    <property type="entry name" value="RecR Domain 1"/>
    <property type="match status" value="1"/>
</dbReference>
<evidence type="ECO:0000256" key="4">
    <source>
        <dbReference type="ARBA" id="ARBA00022833"/>
    </source>
</evidence>
<dbReference type="InterPro" id="IPR023627">
    <property type="entry name" value="Rcmb_RecR"/>
</dbReference>
<dbReference type="STRING" id="272633.gene:10731928"/>
<sequence>MKPKEFEYFVEALKSLPTISNKNASKIAYFFLEADEVFYSQFLDRLTSLKSNIKFCLNCNNLTSDSLYCDICNTDSRDKNKLCIVSYLEDLEKIEASNSFSGLYFVLNTEIKHKDLKTAKKINLEKLENMINKFHVREILICTNMTIDGELTSSYIKNFIKEKNYNIDLYRLALGIPMNASIEYIDWESLKYSIENKRKID</sequence>
<dbReference type="PANTHER" id="PTHR30446">
    <property type="entry name" value="RECOMBINATION PROTEIN RECR"/>
    <property type="match status" value="1"/>
</dbReference>
<evidence type="ECO:0000256" key="5">
    <source>
        <dbReference type="ARBA" id="ARBA00023172"/>
    </source>
</evidence>
<dbReference type="CDD" id="cd01025">
    <property type="entry name" value="TOPRIM_recR"/>
    <property type="match status" value="1"/>
</dbReference>
<dbReference type="InterPro" id="IPR006171">
    <property type="entry name" value="TOPRIM_dom"/>
</dbReference>
<dbReference type="Gene3D" id="3.40.1360.10">
    <property type="match status" value="1"/>
</dbReference>
<evidence type="ECO:0000259" key="8">
    <source>
        <dbReference type="PROSITE" id="PS50880"/>
    </source>
</evidence>
<dbReference type="KEGG" id="mpe:MYPE8060"/>
<dbReference type="GO" id="GO:0003677">
    <property type="term" value="F:DNA binding"/>
    <property type="evidence" value="ECO:0007669"/>
    <property type="project" value="UniProtKB-UniRule"/>
</dbReference>
<dbReference type="PROSITE" id="PS50880">
    <property type="entry name" value="TOPRIM"/>
    <property type="match status" value="1"/>
</dbReference>
<dbReference type="RefSeq" id="WP_011077628.1">
    <property type="nucleotide sequence ID" value="NC_004432.1"/>
</dbReference>
<protein>
    <recommendedName>
        <fullName evidence="7">Recombination protein RecR</fullName>
    </recommendedName>
</protein>
<proteinExistence type="inferred from homology"/>
<comment type="caution">
    <text evidence="7">Lacks conserved residue(s) required for the propagation of feature annotation.</text>
</comment>
<dbReference type="HAMAP" id="MF_00017">
    <property type="entry name" value="RecR"/>
    <property type="match status" value="1"/>
</dbReference>
<evidence type="ECO:0000313" key="9">
    <source>
        <dbReference type="EMBL" id="BAC44599.1"/>
    </source>
</evidence>
<dbReference type="PROSITE" id="PS01300">
    <property type="entry name" value="RECR"/>
    <property type="match status" value="1"/>
</dbReference>
<evidence type="ECO:0000256" key="6">
    <source>
        <dbReference type="ARBA" id="ARBA00023204"/>
    </source>
</evidence>
<dbReference type="PANTHER" id="PTHR30446:SF0">
    <property type="entry name" value="RECOMBINATION PROTEIN RECR"/>
    <property type="match status" value="1"/>
</dbReference>
<dbReference type="GO" id="GO:0006310">
    <property type="term" value="P:DNA recombination"/>
    <property type="evidence" value="ECO:0007669"/>
    <property type="project" value="UniProtKB-UniRule"/>
</dbReference>
<comment type="similarity">
    <text evidence="7">Belongs to the RecR family.</text>
</comment>
<feature type="domain" description="Toprim" evidence="8">
    <location>
        <begin position="80"/>
        <end position="177"/>
    </location>
</feature>
<dbReference type="HOGENOM" id="CLU_060739_1_1_14"/>
<keyword evidence="5 7" id="KW-0233">DNA recombination</keyword>
<accession>Q8EUW2</accession>
<dbReference type="FunCoup" id="Q8EUW2">
    <property type="interactions" value="113"/>
</dbReference>
<reference evidence="9 10" key="1">
    <citation type="journal article" date="2002" name="Nucleic Acids Res.">
        <title>The complete genomic sequence of Mycoplasma penetrans, an intracellular bacterial pathogen in humans.</title>
        <authorList>
            <person name="Sasaki Y."/>
            <person name="Ishikawa J."/>
            <person name="Yamashita A."/>
            <person name="Oshima K."/>
            <person name="Kenri T."/>
            <person name="Furuya K."/>
            <person name="Yoshino C."/>
            <person name="Horino A."/>
            <person name="Shiba T."/>
            <person name="Sasaki T."/>
            <person name="Hattori M."/>
        </authorList>
    </citation>
    <scope>NUCLEOTIDE SEQUENCE [LARGE SCALE GENOMIC DNA]</scope>
    <source>
        <strain evidence="9 10">HF-2</strain>
    </source>
</reference>
<keyword evidence="6 7" id="KW-0234">DNA repair</keyword>
<evidence type="ECO:0000256" key="7">
    <source>
        <dbReference type="HAMAP-Rule" id="MF_00017"/>
    </source>
</evidence>
<dbReference type="InterPro" id="IPR015967">
    <property type="entry name" value="Rcmb_RecR_Znf"/>
</dbReference>
<evidence type="ECO:0000313" key="10">
    <source>
        <dbReference type="Proteomes" id="UP000002522"/>
    </source>
</evidence>
<keyword evidence="4 7" id="KW-0862">Zinc</keyword>
<dbReference type="eggNOG" id="COG0353">
    <property type="taxonomic scope" value="Bacteria"/>
</dbReference>
<keyword evidence="10" id="KW-1185">Reference proteome</keyword>
<gene>
    <name evidence="7" type="primary">recR</name>
    <name evidence="9" type="ordered locus">MYPE8060</name>
</gene>
<evidence type="ECO:0000256" key="1">
    <source>
        <dbReference type="ARBA" id="ARBA00022723"/>
    </source>
</evidence>
<dbReference type="GO" id="GO:0006281">
    <property type="term" value="P:DNA repair"/>
    <property type="evidence" value="ECO:0007669"/>
    <property type="project" value="UniProtKB-UniRule"/>
</dbReference>
<dbReference type="Proteomes" id="UP000002522">
    <property type="component" value="Chromosome"/>
</dbReference>
<organism evidence="9 10">
    <name type="scientific">Malacoplasma penetrans (strain HF-2)</name>
    <name type="common">Mycoplasma penetrans</name>
    <dbReference type="NCBI Taxonomy" id="272633"/>
    <lineage>
        <taxon>Bacteria</taxon>
        <taxon>Bacillati</taxon>
        <taxon>Mycoplasmatota</taxon>
        <taxon>Mycoplasmoidales</taxon>
        <taxon>Mycoplasmoidaceae</taxon>
        <taxon>Malacoplasma</taxon>
    </lineage>
</organism>
<keyword evidence="2 7" id="KW-0227">DNA damage</keyword>
<keyword evidence="3 7" id="KW-0863">Zinc-finger</keyword>
<dbReference type="InterPro" id="IPR034137">
    <property type="entry name" value="TOPRIM_RecR"/>
</dbReference>
<dbReference type="AlphaFoldDB" id="Q8EUW2"/>